<dbReference type="AlphaFoldDB" id="A0A0E2H392"/>
<protein>
    <submittedName>
        <fullName evidence="1">Uncharacterized protein</fullName>
    </submittedName>
</protein>
<dbReference type="HOGENOM" id="CLU_2631897_0_0_9"/>
<organism evidence="1 2">
    <name type="scientific">[Clostridium] clostridioforme 90A8</name>
    <dbReference type="NCBI Taxonomy" id="999408"/>
    <lineage>
        <taxon>Bacteria</taxon>
        <taxon>Bacillati</taxon>
        <taxon>Bacillota</taxon>
        <taxon>Clostridia</taxon>
        <taxon>Lachnospirales</taxon>
        <taxon>Lachnospiraceae</taxon>
        <taxon>Enterocloster</taxon>
    </lineage>
</organism>
<reference evidence="1 2" key="1">
    <citation type="submission" date="2013-01" db="EMBL/GenBank/DDBJ databases">
        <title>The Genome Sequence of Clostridium clostridioforme 90A8.</title>
        <authorList>
            <consortium name="The Broad Institute Genome Sequencing Platform"/>
            <person name="Earl A."/>
            <person name="Ward D."/>
            <person name="Feldgarden M."/>
            <person name="Gevers D."/>
            <person name="Courvalin P."/>
            <person name="Lambert T."/>
            <person name="Walker B."/>
            <person name="Young S.K."/>
            <person name="Zeng Q."/>
            <person name="Gargeya S."/>
            <person name="Fitzgerald M."/>
            <person name="Haas B."/>
            <person name="Abouelleil A."/>
            <person name="Alvarado L."/>
            <person name="Arachchi H.M."/>
            <person name="Berlin A.M."/>
            <person name="Chapman S.B."/>
            <person name="Dewar J."/>
            <person name="Goldberg J."/>
            <person name="Griggs A."/>
            <person name="Gujja S."/>
            <person name="Hansen M."/>
            <person name="Howarth C."/>
            <person name="Imamovic A."/>
            <person name="Larimer J."/>
            <person name="McCowan C."/>
            <person name="Murphy C."/>
            <person name="Neiman D."/>
            <person name="Pearson M."/>
            <person name="Priest M."/>
            <person name="Roberts A."/>
            <person name="Saif S."/>
            <person name="Shea T."/>
            <person name="Sisk P."/>
            <person name="Sykes S."/>
            <person name="Wortman J."/>
            <person name="Nusbaum C."/>
            <person name="Birren B."/>
        </authorList>
    </citation>
    <scope>NUCLEOTIDE SEQUENCE [LARGE SCALE GENOMIC DNA]</scope>
    <source>
        <strain evidence="1 2">90A8</strain>
    </source>
</reference>
<accession>A0A0E2H392</accession>
<gene>
    <name evidence="1" type="ORF">HMPREF1090_05169</name>
</gene>
<dbReference type="EMBL" id="AGYR01000067">
    <property type="protein sequence ID" value="ENZ07420.1"/>
    <property type="molecule type" value="Genomic_DNA"/>
</dbReference>
<name>A0A0E2H392_9FIRM</name>
<sequence>MLLNVQFAFIGNSESVKRFPCRYQFTGGGIAVVHRYDDKEEKWVVAPETQTFSMDDIKKEIHFQEQYFDSEVIMLDT</sequence>
<evidence type="ECO:0000313" key="2">
    <source>
        <dbReference type="Proteomes" id="UP000013085"/>
    </source>
</evidence>
<dbReference type="PATRIC" id="fig|999408.3.peg.5556"/>
<proteinExistence type="predicted"/>
<dbReference type="Proteomes" id="UP000013085">
    <property type="component" value="Unassembled WGS sequence"/>
</dbReference>
<comment type="caution">
    <text evidence="1">The sequence shown here is derived from an EMBL/GenBank/DDBJ whole genome shotgun (WGS) entry which is preliminary data.</text>
</comment>
<evidence type="ECO:0000313" key="1">
    <source>
        <dbReference type="EMBL" id="ENZ07420.1"/>
    </source>
</evidence>